<evidence type="ECO:0000313" key="9">
    <source>
        <dbReference type="EMBL" id="CAF3860207.1"/>
    </source>
</evidence>
<evidence type="ECO:0000256" key="6">
    <source>
        <dbReference type="SAM" id="Phobius"/>
    </source>
</evidence>
<keyword evidence="3 6" id="KW-0812">Transmembrane</keyword>
<dbReference type="EMBL" id="CAJOAY010001573">
    <property type="protein sequence ID" value="CAF3860207.1"/>
    <property type="molecule type" value="Genomic_DNA"/>
</dbReference>
<sequence>MASLTLFQLLFVDEILSYSTLLHTAQTLFEMMLMKFDAYELTDAAPLLEPICFSLFFLFIVFICMSMFITIISDSFRIVRNNTKVNCNEDQTIFKFMLHKFQRWIGLGKLHDVESFEQNYEQLHGKYSDPIEHFPKKIDQLLNALN</sequence>
<evidence type="ECO:0000259" key="7">
    <source>
        <dbReference type="Pfam" id="PF08016"/>
    </source>
</evidence>
<protein>
    <recommendedName>
        <fullName evidence="7">Polycystin cation channel PKD1/PKD2 domain-containing protein</fullName>
    </recommendedName>
</protein>
<evidence type="ECO:0000256" key="2">
    <source>
        <dbReference type="ARBA" id="ARBA00007200"/>
    </source>
</evidence>
<evidence type="ECO:0000256" key="1">
    <source>
        <dbReference type="ARBA" id="ARBA00004141"/>
    </source>
</evidence>
<comment type="caution">
    <text evidence="8">The sequence shown here is derived from an EMBL/GenBank/DDBJ whole genome shotgun (WGS) entry which is preliminary data.</text>
</comment>
<keyword evidence="5 6" id="KW-0472">Membrane</keyword>
<dbReference type="GO" id="GO:0016020">
    <property type="term" value="C:membrane"/>
    <property type="evidence" value="ECO:0007669"/>
    <property type="project" value="UniProtKB-SubCell"/>
</dbReference>
<organism evidence="8 10">
    <name type="scientific">Adineta steineri</name>
    <dbReference type="NCBI Taxonomy" id="433720"/>
    <lineage>
        <taxon>Eukaryota</taxon>
        <taxon>Metazoa</taxon>
        <taxon>Spiralia</taxon>
        <taxon>Gnathifera</taxon>
        <taxon>Rotifera</taxon>
        <taxon>Eurotatoria</taxon>
        <taxon>Bdelloidea</taxon>
        <taxon>Adinetida</taxon>
        <taxon>Adinetidae</taxon>
        <taxon>Adineta</taxon>
    </lineage>
</organism>
<reference evidence="8" key="1">
    <citation type="submission" date="2021-02" db="EMBL/GenBank/DDBJ databases">
        <authorList>
            <person name="Nowell W R."/>
        </authorList>
    </citation>
    <scope>NUCLEOTIDE SEQUENCE</scope>
</reference>
<evidence type="ECO:0000313" key="10">
    <source>
        <dbReference type="Proteomes" id="UP000663891"/>
    </source>
</evidence>
<gene>
    <name evidence="9" type="ORF">OKA104_LOCUS21994</name>
    <name evidence="8" type="ORF">VCS650_LOCUS34476</name>
</gene>
<accession>A0A815I761</accession>
<name>A0A815I761_9BILA</name>
<dbReference type="GO" id="GO:0050982">
    <property type="term" value="P:detection of mechanical stimulus"/>
    <property type="evidence" value="ECO:0007669"/>
    <property type="project" value="TreeGrafter"/>
</dbReference>
<keyword evidence="4 6" id="KW-1133">Transmembrane helix</keyword>
<dbReference type="OrthoDB" id="6274558at2759"/>
<comment type="subcellular location">
    <subcellularLocation>
        <location evidence="1">Membrane</location>
        <topology evidence="1">Multi-pass membrane protein</topology>
    </subcellularLocation>
</comment>
<feature type="transmembrane region" description="Helical" evidence="6">
    <location>
        <begin position="48"/>
        <end position="72"/>
    </location>
</feature>
<feature type="domain" description="Polycystin cation channel PKD1/PKD2" evidence="7">
    <location>
        <begin position="6"/>
        <end position="77"/>
    </location>
</feature>
<dbReference type="PANTHER" id="PTHR10877">
    <property type="entry name" value="POLYCYSTIN FAMILY MEMBER"/>
    <property type="match status" value="1"/>
</dbReference>
<dbReference type="GO" id="GO:0005262">
    <property type="term" value="F:calcium channel activity"/>
    <property type="evidence" value="ECO:0007669"/>
    <property type="project" value="TreeGrafter"/>
</dbReference>
<comment type="similarity">
    <text evidence="2">Belongs to the polycystin family.</text>
</comment>
<dbReference type="Proteomes" id="UP000663881">
    <property type="component" value="Unassembled WGS sequence"/>
</dbReference>
<evidence type="ECO:0000256" key="4">
    <source>
        <dbReference type="ARBA" id="ARBA00022989"/>
    </source>
</evidence>
<dbReference type="InterPro" id="IPR051223">
    <property type="entry name" value="Polycystin"/>
</dbReference>
<evidence type="ECO:0000313" key="8">
    <source>
        <dbReference type="EMBL" id="CAF1363985.1"/>
    </source>
</evidence>
<proteinExistence type="inferred from homology"/>
<dbReference type="InterPro" id="IPR013122">
    <property type="entry name" value="PKD1_2_channel"/>
</dbReference>
<dbReference type="AlphaFoldDB" id="A0A815I761"/>
<evidence type="ECO:0000256" key="5">
    <source>
        <dbReference type="ARBA" id="ARBA00023136"/>
    </source>
</evidence>
<evidence type="ECO:0000256" key="3">
    <source>
        <dbReference type="ARBA" id="ARBA00022692"/>
    </source>
</evidence>
<dbReference type="PANTHER" id="PTHR10877:SF150">
    <property type="entry name" value="REJ DOMAIN-CONTAINING PROTEIN"/>
    <property type="match status" value="1"/>
</dbReference>
<dbReference type="Proteomes" id="UP000663891">
    <property type="component" value="Unassembled WGS sequence"/>
</dbReference>
<dbReference type="Pfam" id="PF08016">
    <property type="entry name" value="PKD_channel"/>
    <property type="match status" value="1"/>
</dbReference>
<dbReference type="EMBL" id="CAJNON010000726">
    <property type="protein sequence ID" value="CAF1363985.1"/>
    <property type="molecule type" value="Genomic_DNA"/>
</dbReference>